<dbReference type="Pfam" id="PF00568">
    <property type="entry name" value="WH1"/>
    <property type="match status" value="2"/>
</dbReference>
<organism evidence="11 12">
    <name type="scientific">Oncorhynchus mykiss</name>
    <name type="common">Rainbow trout</name>
    <name type="synonym">Salmo gairdneri</name>
    <dbReference type="NCBI Taxonomy" id="8022"/>
    <lineage>
        <taxon>Eukaryota</taxon>
        <taxon>Metazoa</taxon>
        <taxon>Chordata</taxon>
        <taxon>Craniata</taxon>
        <taxon>Vertebrata</taxon>
        <taxon>Euteleostomi</taxon>
        <taxon>Actinopterygii</taxon>
        <taxon>Neopterygii</taxon>
        <taxon>Teleostei</taxon>
        <taxon>Protacanthopterygii</taxon>
        <taxon>Salmoniformes</taxon>
        <taxon>Salmonidae</taxon>
        <taxon>Salmoninae</taxon>
        <taxon>Oncorhynchus</taxon>
    </lineage>
</organism>
<dbReference type="STRING" id="8022.A0A060XL55"/>
<feature type="compositionally biased region" description="Gly residues" evidence="9">
    <location>
        <begin position="233"/>
        <end position="245"/>
    </location>
</feature>
<dbReference type="Gene3D" id="1.20.5.1160">
    <property type="entry name" value="Vasodilator-stimulated phosphoprotein"/>
    <property type="match status" value="1"/>
</dbReference>
<feature type="compositionally biased region" description="Basic and acidic residues" evidence="9">
    <location>
        <begin position="305"/>
        <end position="317"/>
    </location>
</feature>
<dbReference type="PROSITE" id="PS50229">
    <property type="entry name" value="WH1"/>
    <property type="match status" value="1"/>
</dbReference>
<evidence type="ECO:0000256" key="3">
    <source>
        <dbReference type="ARBA" id="ARBA00009785"/>
    </source>
</evidence>
<evidence type="ECO:0000313" key="11">
    <source>
        <dbReference type="EMBL" id="CDQ80186.1"/>
    </source>
</evidence>
<dbReference type="PANTHER" id="PTHR11202">
    <property type="entry name" value="SPROUTY-RELATED, EVH1 DOMAIN-CONTAINING PROTEIN FAMILY MEMBER"/>
    <property type="match status" value="1"/>
</dbReference>
<dbReference type="PANTHER" id="PTHR11202:SF12">
    <property type="entry name" value="VASODILATOR-STIMULATED PHOSPHOPROTEIN"/>
    <property type="match status" value="1"/>
</dbReference>
<dbReference type="GO" id="GO:0030838">
    <property type="term" value="P:positive regulation of actin filament polymerization"/>
    <property type="evidence" value="ECO:0007669"/>
    <property type="project" value="TreeGrafter"/>
</dbReference>
<gene>
    <name evidence="11" type="ORF">GSONMT00050366001</name>
</gene>
<dbReference type="InterPro" id="IPR038023">
    <property type="entry name" value="VASP_sf"/>
</dbReference>
<dbReference type="EMBL" id="FR905563">
    <property type="protein sequence ID" value="CDQ80186.1"/>
    <property type="molecule type" value="Genomic_DNA"/>
</dbReference>
<dbReference type="GO" id="GO:0005856">
    <property type="term" value="C:cytoskeleton"/>
    <property type="evidence" value="ECO:0007669"/>
    <property type="project" value="UniProtKB-SubCell"/>
</dbReference>
<dbReference type="SUPFAM" id="SSF118370">
    <property type="entry name" value="Vasodilator-stimulated phosphoprotein, VASP, tetramerisation domain"/>
    <property type="match status" value="1"/>
</dbReference>
<keyword evidence="7" id="KW-0206">Cytoskeleton</keyword>
<dbReference type="GO" id="GO:0030027">
    <property type="term" value="C:lamellipodium"/>
    <property type="evidence" value="ECO:0007669"/>
    <property type="project" value="UniProtKB-SubCell"/>
</dbReference>
<keyword evidence="5" id="KW-0729">SH3-binding</keyword>
<comment type="similarity">
    <text evidence="3">Belongs to the Ena/VASP family.</text>
</comment>
<dbReference type="AlphaFoldDB" id="A0A060XL55"/>
<keyword evidence="8" id="KW-0966">Cell projection</keyword>
<reference evidence="11" key="1">
    <citation type="journal article" date="2014" name="Nat. Commun.">
        <title>The rainbow trout genome provides novel insights into evolution after whole-genome duplication in vertebrates.</title>
        <authorList>
            <person name="Berthelot C."/>
            <person name="Brunet F."/>
            <person name="Chalopin D."/>
            <person name="Juanchich A."/>
            <person name="Bernard M."/>
            <person name="Noel B."/>
            <person name="Bento P."/>
            <person name="Da Silva C."/>
            <person name="Labadie K."/>
            <person name="Alberti A."/>
            <person name="Aury J.M."/>
            <person name="Louis A."/>
            <person name="Dehais P."/>
            <person name="Bardou P."/>
            <person name="Montfort J."/>
            <person name="Klopp C."/>
            <person name="Cabau C."/>
            <person name="Gaspin C."/>
            <person name="Thorgaard G.H."/>
            <person name="Boussaha M."/>
            <person name="Quillet E."/>
            <person name="Guyomard R."/>
            <person name="Galiana D."/>
            <person name="Bobe J."/>
            <person name="Volff J.N."/>
            <person name="Genet C."/>
            <person name="Wincker P."/>
            <person name="Jaillon O."/>
            <person name="Roest Crollius H."/>
            <person name="Guiguen Y."/>
        </authorList>
    </citation>
    <scope>NUCLEOTIDE SEQUENCE [LARGE SCALE GENOMIC DNA]</scope>
</reference>
<evidence type="ECO:0000256" key="4">
    <source>
        <dbReference type="ARBA" id="ARBA00022490"/>
    </source>
</evidence>
<evidence type="ECO:0000256" key="6">
    <source>
        <dbReference type="ARBA" id="ARBA00023203"/>
    </source>
</evidence>
<keyword evidence="6" id="KW-0009">Actin-binding</keyword>
<evidence type="ECO:0000256" key="2">
    <source>
        <dbReference type="ARBA" id="ARBA00004510"/>
    </source>
</evidence>
<evidence type="ECO:0000313" key="12">
    <source>
        <dbReference type="Proteomes" id="UP000193380"/>
    </source>
</evidence>
<dbReference type="GO" id="GO:0007411">
    <property type="term" value="P:axon guidance"/>
    <property type="evidence" value="ECO:0007669"/>
    <property type="project" value="TreeGrafter"/>
</dbReference>
<proteinExistence type="inferred from homology"/>
<dbReference type="GO" id="GO:0030036">
    <property type="term" value="P:actin cytoskeleton organization"/>
    <property type="evidence" value="ECO:0007669"/>
    <property type="project" value="TreeGrafter"/>
</dbReference>
<dbReference type="GO" id="GO:0005522">
    <property type="term" value="F:profilin binding"/>
    <property type="evidence" value="ECO:0007669"/>
    <property type="project" value="TreeGrafter"/>
</dbReference>
<reference evidence="11" key="2">
    <citation type="submission" date="2014-03" db="EMBL/GenBank/DDBJ databases">
        <authorList>
            <person name="Genoscope - CEA"/>
        </authorList>
    </citation>
    <scope>NUCLEOTIDE SEQUENCE</scope>
</reference>
<evidence type="ECO:0000256" key="1">
    <source>
        <dbReference type="ARBA" id="ARBA00004245"/>
    </source>
</evidence>
<comment type="subcellular location">
    <subcellularLocation>
        <location evidence="2">Cell projection</location>
        <location evidence="2">Lamellipodium</location>
    </subcellularLocation>
    <subcellularLocation>
        <location evidence="1">Cytoplasm</location>
        <location evidence="1">Cytoskeleton</location>
    </subcellularLocation>
</comment>
<dbReference type="SUPFAM" id="SSF50729">
    <property type="entry name" value="PH domain-like"/>
    <property type="match status" value="2"/>
</dbReference>
<sequence length="394" mass="42256">MLYDDANKRWVPAGTGGQAFSRVQIYHNPVANTFRVVGRKIQADQQHSFTNSSVFKCTSASLIPQMGPGRSPVIQVSIQRPSMSEDVGRRYGNWTLGETVVINCPIVKGLKYNQATTNFHQWRDARQVWGLNFGSKEDATLFANGMMHALEVLSALGDSGYSSLPRPVQNGPSPEELEQQRRMELQRQEQQERERQAVAIPPTAPPAPHAPPSAPRPPHLLALHPHLAPHHPLGGGGDGGGLGDPGGLAAALAGAKLRKSTKEDSGAAALPTSGGGGGGGGGGGNLMGEMSAILARRKKMSDNPGAKKDEPGNEDSSKSSGQGDTLRRPWEKSATMPRMKAVNSTTDSTGSEDTEMERIKQDILEEVRKELHKVKDEIICGEFLICPSISRSTP</sequence>
<feature type="compositionally biased region" description="Low complexity" evidence="9">
    <location>
        <begin position="219"/>
        <end position="232"/>
    </location>
</feature>
<dbReference type="GO" id="GO:0005737">
    <property type="term" value="C:cytoplasm"/>
    <property type="evidence" value="ECO:0007669"/>
    <property type="project" value="UniProtKB-ARBA"/>
</dbReference>
<evidence type="ECO:0000256" key="8">
    <source>
        <dbReference type="ARBA" id="ARBA00023273"/>
    </source>
</evidence>
<feature type="region of interest" description="Disordered" evidence="9">
    <location>
        <begin position="261"/>
        <end position="359"/>
    </location>
</feature>
<dbReference type="InterPro" id="IPR000697">
    <property type="entry name" value="WH1/EVH1_dom"/>
</dbReference>
<dbReference type="GO" id="GO:0017124">
    <property type="term" value="F:SH3 domain binding"/>
    <property type="evidence" value="ECO:0007669"/>
    <property type="project" value="UniProtKB-KW"/>
</dbReference>
<dbReference type="InterPro" id="IPR011993">
    <property type="entry name" value="PH-like_dom_sf"/>
</dbReference>
<dbReference type="Pfam" id="PF08776">
    <property type="entry name" value="VASP_tetra"/>
    <property type="match status" value="1"/>
</dbReference>
<dbReference type="CDD" id="cd01207">
    <property type="entry name" value="EVH1_Ena_VASP-like"/>
    <property type="match status" value="1"/>
</dbReference>
<dbReference type="GO" id="GO:0003779">
    <property type="term" value="F:actin binding"/>
    <property type="evidence" value="ECO:0007669"/>
    <property type="project" value="UniProtKB-KW"/>
</dbReference>
<protein>
    <recommendedName>
        <fullName evidence="10">WH1 domain-containing protein</fullName>
    </recommendedName>
</protein>
<feature type="compositionally biased region" description="Gly residues" evidence="9">
    <location>
        <begin position="273"/>
        <end position="286"/>
    </location>
</feature>
<feature type="compositionally biased region" description="Pro residues" evidence="9">
    <location>
        <begin position="202"/>
        <end position="218"/>
    </location>
</feature>
<evidence type="ECO:0000256" key="7">
    <source>
        <dbReference type="ARBA" id="ARBA00023212"/>
    </source>
</evidence>
<dbReference type="InterPro" id="IPR014885">
    <property type="entry name" value="VASP_tetra"/>
</dbReference>
<keyword evidence="4" id="KW-0963">Cytoplasm</keyword>
<name>A0A060XL55_ONCMY</name>
<dbReference type="SMART" id="SM00461">
    <property type="entry name" value="WH1"/>
    <property type="match status" value="1"/>
</dbReference>
<evidence type="ECO:0000256" key="9">
    <source>
        <dbReference type="SAM" id="MobiDB-lite"/>
    </source>
</evidence>
<dbReference type="Gene3D" id="2.30.29.30">
    <property type="entry name" value="Pleckstrin-homology domain (PH domain)/Phosphotyrosine-binding domain (PTB)"/>
    <property type="match status" value="1"/>
</dbReference>
<evidence type="ECO:0000259" key="10">
    <source>
        <dbReference type="PROSITE" id="PS50229"/>
    </source>
</evidence>
<evidence type="ECO:0000256" key="5">
    <source>
        <dbReference type="ARBA" id="ARBA00023036"/>
    </source>
</evidence>
<feature type="compositionally biased region" description="Basic and acidic residues" evidence="9">
    <location>
        <begin position="178"/>
        <end position="196"/>
    </location>
</feature>
<dbReference type="GO" id="GO:0001843">
    <property type="term" value="P:neural tube closure"/>
    <property type="evidence" value="ECO:0007669"/>
    <property type="project" value="TreeGrafter"/>
</dbReference>
<feature type="region of interest" description="Disordered" evidence="9">
    <location>
        <begin position="163"/>
        <end position="245"/>
    </location>
</feature>
<dbReference type="Proteomes" id="UP000193380">
    <property type="component" value="Unassembled WGS sequence"/>
</dbReference>
<dbReference type="PaxDb" id="8022-A0A060XL55"/>
<feature type="domain" description="WH1" evidence="10">
    <location>
        <begin position="1"/>
        <end position="153"/>
    </location>
</feature>
<accession>A0A060XL55</accession>